<evidence type="ECO:0000256" key="5">
    <source>
        <dbReference type="ARBA" id="ARBA00023033"/>
    </source>
</evidence>
<accession>A0A1H0L6P2</accession>
<dbReference type="Pfam" id="PF01494">
    <property type="entry name" value="FAD_binding_3"/>
    <property type="match status" value="1"/>
</dbReference>
<evidence type="ECO:0000256" key="4">
    <source>
        <dbReference type="ARBA" id="ARBA00023002"/>
    </source>
</evidence>
<dbReference type="InterPro" id="IPR036188">
    <property type="entry name" value="FAD/NAD-bd_sf"/>
</dbReference>
<dbReference type="Proteomes" id="UP000199651">
    <property type="component" value="Unassembled WGS sequence"/>
</dbReference>
<dbReference type="InterPro" id="IPR050493">
    <property type="entry name" value="FAD-dep_Monooxygenase_BioMet"/>
</dbReference>
<evidence type="ECO:0000313" key="7">
    <source>
        <dbReference type="EMBL" id="SDO63887.1"/>
    </source>
</evidence>
<dbReference type="Gene3D" id="3.50.50.60">
    <property type="entry name" value="FAD/NAD(P)-binding domain"/>
    <property type="match status" value="1"/>
</dbReference>
<keyword evidence="8" id="KW-1185">Reference proteome</keyword>
<keyword evidence="2" id="KW-0285">Flavoprotein</keyword>
<comment type="cofactor">
    <cofactor evidence="1">
        <name>FAD</name>
        <dbReference type="ChEBI" id="CHEBI:57692"/>
    </cofactor>
</comment>
<dbReference type="SUPFAM" id="SSF54373">
    <property type="entry name" value="FAD-linked reductases, C-terminal domain"/>
    <property type="match status" value="1"/>
</dbReference>
<protein>
    <submittedName>
        <fullName evidence="7">Salicylate hydroxylase</fullName>
    </submittedName>
</protein>
<evidence type="ECO:0000259" key="6">
    <source>
        <dbReference type="Pfam" id="PF01494"/>
    </source>
</evidence>
<feature type="domain" description="FAD-binding" evidence="6">
    <location>
        <begin position="8"/>
        <end position="341"/>
    </location>
</feature>
<dbReference type="AlphaFoldDB" id="A0A1H0L6P2"/>
<gene>
    <name evidence="7" type="ORF">SAMN05192558_10433</name>
</gene>
<evidence type="ECO:0000256" key="1">
    <source>
        <dbReference type="ARBA" id="ARBA00001974"/>
    </source>
</evidence>
<dbReference type="PANTHER" id="PTHR13789:SF318">
    <property type="entry name" value="GERANYLGERANYL DIPHOSPHATE REDUCTASE"/>
    <property type="match status" value="1"/>
</dbReference>
<keyword evidence="4" id="KW-0560">Oxidoreductase</keyword>
<reference evidence="8" key="1">
    <citation type="submission" date="2016-10" db="EMBL/GenBank/DDBJ databases">
        <authorList>
            <person name="Varghese N."/>
            <person name="Submissions S."/>
        </authorList>
    </citation>
    <scope>NUCLEOTIDE SEQUENCE [LARGE SCALE GENOMIC DNA]</scope>
    <source>
        <strain evidence="8">IBRC-M 10655</strain>
    </source>
</reference>
<evidence type="ECO:0000256" key="2">
    <source>
        <dbReference type="ARBA" id="ARBA00022630"/>
    </source>
</evidence>
<proteinExistence type="predicted"/>
<sequence length="387" mass="40849">MSAYERGTVLVAGAGIAGLTAALHLVRSGWECVVVESAPGPHPEGAGLHVAPNGARVLRRLGVDLAPGACKVDAIAVRRWDDNETLGLLSLTGTTDVPYYTMHRADLHAALLARLSAGVVRYGVALTGLDEDASSVRVLLSDGSSWTGDVLIGADGIHSAVRTLLCDDEPVYTENVMYRGIIPTGPATEGLSPDHATIWAGPGRHFVAYPISGGAAYYISASADGQPWEGVDWSEPADLNIVRQPYADWDGTVTALLSAAPRMTRWALFDRPLVTGWPGQRITLVGDAAHAMPPFLAQGANLAMEDAAVLVACLDDAAGDVVTALRRYETARAERVAAVHRLTASRGATFRLVDGADQEARDAALRAGSLGDDFGWIFGYDTDDALR</sequence>
<dbReference type="RefSeq" id="WP_091373083.1">
    <property type="nucleotide sequence ID" value="NZ_FNDV01000009.1"/>
</dbReference>
<dbReference type="GO" id="GO:0071949">
    <property type="term" value="F:FAD binding"/>
    <property type="evidence" value="ECO:0007669"/>
    <property type="project" value="InterPro"/>
</dbReference>
<evidence type="ECO:0000313" key="8">
    <source>
        <dbReference type="Proteomes" id="UP000199651"/>
    </source>
</evidence>
<dbReference type="PRINTS" id="PR00420">
    <property type="entry name" value="RNGMNOXGNASE"/>
</dbReference>
<name>A0A1H0L6P2_9PSEU</name>
<dbReference type="EMBL" id="FNJB01000004">
    <property type="protein sequence ID" value="SDO63887.1"/>
    <property type="molecule type" value="Genomic_DNA"/>
</dbReference>
<keyword evidence="3" id="KW-0274">FAD</keyword>
<dbReference type="SUPFAM" id="SSF51905">
    <property type="entry name" value="FAD/NAD(P)-binding domain"/>
    <property type="match status" value="1"/>
</dbReference>
<dbReference type="GO" id="GO:0004497">
    <property type="term" value="F:monooxygenase activity"/>
    <property type="evidence" value="ECO:0007669"/>
    <property type="project" value="UniProtKB-KW"/>
</dbReference>
<dbReference type="PANTHER" id="PTHR13789">
    <property type="entry name" value="MONOOXYGENASE"/>
    <property type="match status" value="1"/>
</dbReference>
<organism evidence="7 8">
    <name type="scientific">Actinokineospora alba</name>
    <dbReference type="NCBI Taxonomy" id="504798"/>
    <lineage>
        <taxon>Bacteria</taxon>
        <taxon>Bacillati</taxon>
        <taxon>Actinomycetota</taxon>
        <taxon>Actinomycetes</taxon>
        <taxon>Pseudonocardiales</taxon>
        <taxon>Pseudonocardiaceae</taxon>
        <taxon>Actinokineospora</taxon>
    </lineage>
</organism>
<dbReference type="InterPro" id="IPR002938">
    <property type="entry name" value="FAD-bd"/>
</dbReference>
<dbReference type="OrthoDB" id="9782160at2"/>
<keyword evidence="5" id="KW-0503">Monooxygenase</keyword>
<evidence type="ECO:0000256" key="3">
    <source>
        <dbReference type="ARBA" id="ARBA00022827"/>
    </source>
</evidence>
<dbReference type="STRING" id="504798.SAMN05421871_109266"/>